<evidence type="ECO:0000313" key="2">
    <source>
        <dbReference type="EMBL" id="EDM13181.1"/>
    </source>
</evidence>
<reference evidence="3" key="1">
    <citation type="submission" date="2005-09" db="EMBL/GenBank/DDBJ databases">
        <authorList>
            <person name="Mural R.J."/>
            <person name="Li P.W."/>
            <person name="Adams M.D."/>
            <person name="Amanatides P.G."/>
            <person name="Baden-Tillson H."/>
            <person name="Barnstead M."/>
            <person name="Chin S.H."/>
            <person name="Dew I."/>
            <person name="Evans C.A."/>
            <person name="Ferriera S."/>
            <person name="Flanigan M."/>
            <person name="Fosler C."/>
            <person name="Glodek A."/>
            <person name="Gu Z."/>
            <person name="Holt R.A."/>
            <person name="Jennings D."/>
            <person name="Kraft C.L."/>
            <person name="Lu F."/>
            <person name="Nguyen T."/>
            <person name="Nusskern D.R."/>
            <person name="Pfannkoch C.M."/>
            <person name="Sitter C."/>
            <person name="Sutton G.G."/>
            <person name="Venter J.C."/>
            <person name="Wang Z."/>
            <person name="Woodage T."/>
            <person name="Zheng X.H."/>
            <person name="Zhong F."/>
        </authorList>
    </citation>
    <scope>NUCLEOTIDE SEQUENCE [LARGE SCALE GENOMIC DNA]</scope>
    <source>
        <strain>BN</strain>
        <strain evidence="3">Sprague-Dawley</strain>
    </source>
</reference>
<evidence type="ECO:0000313" key="3">
    <source>
        <dbReference type="Proteomes" id="UP000234681"/>
    </source>
</evidence>
<evidence type="ECO:0000256" key="1">
    <source>
        <dbReference type="SAM" id="MobiDB-lite"/>
    </source>
</evidence>
<proteinExistence type="predicted"/>
<organism evidence="2 3">
    <name type="scientific">Rattus norvegicus</name>
    <name type="common">Rat</name>
    <dbReference type="NCBI Taxonomy" id="10116"/>
    <lineage>
        <taxon>Eukaryota</taxon>
        <taxon>Metazoa</taxon>
        <taxon>Chordata</taxon>
        <taxon>Craniata</taxon>
        <taxon>Vertebrata</taxon>
        <taxon>Euteleostomi</taxon>
        <taxon>Mammalia</taxon>
        <taxon>Eutheria</taxon>
        <taxon>Euarchontoglires</taxon>
        <taxon>Glires</taxon>
        <taxon>Rodentia</taxon>
        <taxon>Myomorpha</taxon>
        <taxon>Muroidea</taxon>
        <taxon>Muridae</taxon>
        <taxon>Murinae</taxon>
        <taxon>Rattus</taxon>
    </lineage>
</organism>
<accession>A6I149</accession>
<dbReference type="AlphaFoldDB" id="A6I149"/>
<protein>
    <submittedName>
        <fullName evidence="2">Ankyrin repeat domain 1 (Cardiac muscle), isoform CRA_b</fullName>
    </submittedName>
</protein>
<evidence type="ECO:0000313" key="4">
    <source>
        <dbReference type="RGD" id="61989"/>
    </source>
</evidence>
<dbReference type="RGD" id="61989">
    <property type="gene designation" value="Ankrd1"/>
</dbReference>
<name>A6I149_RAT</name>
<dbReference type="Proteomes" id="UP000234681">
    <property type="component" value="Chromosome 1"/>
</dbReference>
<dbReference type="EMBL" id="CH473953">
    <property type="protein sequence ID" value="EDM13181.1"/>
    <property type="molecule type" value="Genomic_DNA"/>
</dbReference>
<gene>
    <name evidence="2 4" type="primary">Ankrd1</name>
    <name evidence="2" type="ORF">rCG_47513</name>
</gene>
<sequence length="77" mass="8298">MKQQKVYRNAEGDGSSSAGPKPWLARHPQVWFAGSHSAEVKATSGACVEGDGGSRQWGLTNLRSMRGKVKRTCPVNV</sequence>
<feature type="region of interest" description="Disordered" evidence="1">
    <location>
        <begin position="1"/>
        <end position="23"/>
    </location>
</feature>